<evidence type="ECO:0000256" key="11">
    <source>
        <dbReference type="SAM" id="Phobius"/>
    </source>
</evidence>
<sequence>MFDAVLNRSAVPQGRLGTGTLIALAAHGAAFALVFLLSHHAETTAPPEAPQVTLVMPPPPPPPPPPAGGIAKTTQPTKRPRPAVRPDRVTLPPERPQPTPPETPPPSDSADDDTYPEPGGQPGGIPGGTPGGTIGGHIGGVIGGTGTAPPARPAPPPPPPPATQERPFGQGMTRPVLLSGVPPTYTREARAARVEGMVLVQCVVTVDGAARNCRILKGLPHLEDAVLRAIATHRYKPSTFAGEPVTVRYTFSFRFKLE</sequence>
<dbReference type="AlphaFoldDB" id="A0A0K1ESL0"/>
<evidence type="ECO:0000313" key="13">
    <source>
        <dbReference type="EMBL" id="AKT43627.1"/>
    </source>
</evidence>
<dbReference type="EMBL" id="CP012159">
    <property type="protein sequence ID" value="AKT43627.1"/>
    <property type="molecule type" value="Genomic_DNA"/>
</dbReference>
<accession>A0A0K1ESL0</accession>
<keyword evidence="4" id="KW-1003">Cell membrane</keyword>
<dbReference type="STRING" id="52.CMC5_078620"/>
<dbReference type="KEGG" id="ccro:CMC5_078620"/>
<gene>
    <name evidence="13" type="primary">tonB</name>
    <name evidence="13" type="ORF">CMC5_078620</name>
</gene>
<evidence type="ECO:0000256" key="10">
    <source>
        <dbReference type="SAM" id="MobiDB-lite"/>
    </source>
</evidence>
<evidence type="ECO:0000256" key="9">
    <source>
        <dbReference type="ARBA" id="ARBA00023136"/>
    </source>
</evidence>
<comment type="similarity">
    <text evidence="2">Belongs to the TonB family.</text>
</comment>
<proteinExistence type="inferred from homology"/>
<keyword evidence="7" id="KW-0653">Protein transport</keyword>
<evidence type="ECO:0000259" key="12">
    <source>
        <dbReference type="PROSITE" id="PS52015"/>
    </source>
</evidence>
<feature type="compositionally biased region" description="Gly residues" evidence="10">
    <location>
        <begin position="120"/>
        <end position="146"/>
    </location>
</feature>
<protein>
    <submittedName>
        <fullName evidence="13">Biopolymer transporter TonB</fullName>
    </submittedName>
</protein>
<dbReference type="GO" id="GO:0015891">
    <property type="term" value="P:siderophore transport"/>
    <property type="evidence" value="ECO:0007669"/>
    <property type="project" value="InterPro"/>
</dbReference>
<evidence type="ECO:0000256" key="8">
    <source>
        <dbReference type="ARBA" id="ARBA00022989"/>
    </source>
</evidence>
<keyword evidence="8 11" id="KW-1133">Transmembrane helix</keyword>
<dbReference type="PANTHER" id="PTHR33446:SF2">
    <property type="entry name" value="PROTEIN TONB"/>
    <property type="match status" value="1"/>
</dbReference>
<dbReference type="InterPro" id="IPR003538">
    <property type="entry name" value="TonB"/>
</dbReference>
<dbReference type="InterPro" id="IPR051045">
    <property type="entry name" value="TonB-dependent_transducer"/>
</dbReference>
<evidence type="ECO:0000256" key="3">
    <source>
        <dbReference type="ARBA" id="ARBA00022448"/>
    </source>
</evidence>
<feature type="domain" description="TonB C-terminal" evidence="12">
    <location>
        <begin position="170"/>
        <end position="258"/>
    </location>
</feature>
<reference evidence="13 14" key="1">
    <citation type="submission" date="2015-07" db="EMBL/GenBank/DDBJ databases">
        <title>Genome analysis of myxobacterium Chondromyces crocatus Cm c5 reveals a high potential for natural compound synthesis and the genetic basis for the loss of fruiting body formation.</title>
        <authorList>
            <person name="Zaburannyi N."/>
            <person name="Bunk B."/>
            <person name="Maier J."/>
            <person name="Overmann J."/>
            <person name="Mueller R."/>
        </authorList>
    </citation>
    <scope>NUCLEOTIDE SEQUENCE [LARGE SCALE GENOMIC DNA]</scope>
    <source>
        <strain evidence="13 14">Cm c5</strain>
    </source>
</reference>
<dbReference type="PROSITE" id="PS52015">
    <property type="entry name" value="TONB_CTD"/>
    <property type="match status" value="1"/>
</dbReference>
<dbReference type="InterPro" id="IPR006260">
    <property type="entry name" value="TonB/TolA_C"/>
</dbReference>
<dbReference type="NCBIfam" id="TIGR01352">
    <property type="entry name" value="tonB_Cterm"/>
    <property type="match status" value="1"/>
</dbReference>
<evidence type="ECO:0000256" key="2">
    <source>
        <dbReference type="ARBA" id="ARBA00006555"/>
    </source>
</evidence>
<keyword evidence="3" id="KW-0813">Transport</keyword>
<dbReference type="Proteomes" id="UP000067626">
    <property type="component" value="Chromosome"/>
</dbReference>
<dbReference type="SUPFAM" id="SSF74653">
    <property type="entry name" value="TolA/TonB C-terminal domain"/>
    <property type="match status" value="1"/>
</dbReference>
<dbReference type="PRINTS" id="PR01374">
    <property type="entry name" value="TONBPROTEIN"/>
</dbReference>
<evidence type="ECO:0000313" key="14">
    <source>
        <dbReference type="Proteomes" id="UP000067626"/>
    </source>
</evidence>
<dbReference type="GO" id="GO:0030288">
    <property type="term" value="C:outer membrane-bounded periplasmic space"/>
    <property type="evidence" value="ECO:0007669"/>
    <property type="project" value="InterPro"/>
</dbReference>
<dbReference type="GO" id="GO:0031992">
    <property type="term" value="F:energy transducer activity"/>
    <property type="evidence" value="ECO:0007669"/>
    <property type="project" value="InterPro"/>
</dbReference>
<dbReference type="GO" id="GO:0055085">
    <property type="term" value="P:transmembrane transport"/>
    <property type="evidence" value="ECO:0007669"/>
    <property type="project" value="InterPro"/>
</dbReference>
<dbReference type="Gene3D" id="3.30.1150.10">
    <property type="match status" value="1"/>
</dbReference>
<feature type="compositionally biased region" description="Pro residues" evidence="10">
    <location>
        <begin position="56"/>
        <end position="67"/>
    </location>
</feature>
<evidence type="ECO:0000256" key="6">
    <source>
        <dbReference type="ARBA" id="ARBA00022692"/>
    </source>
</evidence>
<dbReference type="Pfam" id="PF03544">
    <property type="entry name" value="TonB_C"/>
    <property type="match status" value="1"/>
</dbReference>
<dbReference type="PANTHER" id="PTHR33446">
    <property type="entry name" value="PROTEIN TONB-RELATED"/>
    <property type="match status" value="1"/>
</dbReference>
<dbReference type="RefSeq" id="WP_050435066.1">
    <property type="nucleotide sequence ID" value="NZ_CP012159.1"/>
</dbReference>
<keyword evidence="14" id="KW-1185">Reference proteome</keyword>
<dbReference type="GO" id="GO:0015031">
    <property type="term" value="P:protein transport"/>
    <property type="evidence" value="ECO:0007669"/>
    <property type="project" value="UniProtKB-KW"/>
</dbReference>
<keyword evidence="9 11" id="KW-0472">Membrane</keyword>
<evidence type="ECO:0000256" key="1">
    <source>
        <dbReference type="ARBA" id="ARBA00004383"/>
    </source>
</evidence>
<feature type="compositionally biased region" description="Pro residues" evidence="10">
    <location>
        <begin position="93"/>
        <end position="107"/>
    </location>
</feature>
<feature type="transmembrane region" description="Helical" evidence="11">
    <location>
        <begin position="16"/>
        <end position="37"/>
    </location>
</feature>
<keyword evidence="5" id="KW-0997">Cell inner membrane</keyword>
<feature type="compositionally biased region" description="Pro residues" evidence="10">
    <location>
        <begin position="150"/>
        <end position="162"/>
    </location>
</feature>
<comment type="subcellular location">
    <subcellularLocation>
        <location evidence="1">Cell inner membrane</location>
        <topology evidence="1">Single-pass membrane protein</topology>
        <orientation evidence="1">Periplasmic side</orientation>
    </subcellularLocation>
</comment>
<evidence type="ECO:0000256" key="5">
    <source>
        <dbReference type="ARBA" id="ARBA00022519"/>
    </source>
</evidence>
<keyword evidence="6 11" id="KW-0812">Transmembrane</keyword>
<evidence type="ECO:0000256" key="7">
    <source>
        <dbReference type="ARBA" id="ARBA00022927"/>
    </source>
</evidence>
<dbReference type="GO" id="GO:0098797">
    <property type="term" value="C:plasma membrane protein complex"/>
    <property type="evidence" value="ECO:0007669"/>
    <property type="project" value="TreeGrafter"/>
</dbReference>
<organism evidence="13 14">
    <name type="scientific">Chondromyces crocatus</name>
    <dbReference type="NCBI Taxonomy" id="52"/>
    <lineage>
        <taxon>Bacteria</taxon>
        <taxon>Pseudomonadati</taxon>
        <taxon>Myxococcota</taxon>
        <taxon>Polyangia</taxon>
        <taxon>Polyangiales</taxon>
        <taxon>Polyangiaceae</taxon>
        <taxon>Chondromyces</taxon>
    </lineage>
</organism>
<feature type="region of interest" description="Disordered" evidence="10">
    <location>
        <begin position="49"/>
        <end position="174"/>
    </location>
</feature>
<dbReference type="InterPro" id="IPR037682">
    <property type="entry name" value="TonB_C"/>
</dbReference>
<name>A0A0K1ESL0_CHOCO</name>
<evidence type="ECO:0000256" key="4">
    <source>
        <dbReference type="ARBA" id="ARBA00022475"/>
    </source>
</evidence>
<dbReference type="OrthoDB" id="5381802at2"/>